<dbReference type="InterPro" id="IPR007863">
    <property type="entry name" value="Peptidase_M16_C"/>
</dbReference>
<accession>A0A382TLY2</accession>
<dbReference type="SUPFAM" id="SSF63411">
    <property type="entry name" value="LuxS/MPP-like metallohydrolase"/>
    <property type="match status" value="1"/>
</dbReference>
<sequence>INASKLDDSDNQIGISTDAFYAMDQGTSKYPSEDHIREKLFSLGSDDGRFKRFHMNYIHGTIQDYFLKEDLNEGLELISEILIHPTYPIWLKKFLSSIVFATSPKTSLIRSKNLLYKHNVHQYANIYHNIHPTPIASKKKLLKWHHNFITPENITIMVSGDVNAIYVKKMVDKYFGDWQPSNKIPEKRNYSINLNDKTGIKLRFIHVEKNKDALIDIVKWAPSTSDKRLYAGILARDVFGADGFSSRLKNIHSKFEYYGELYSSLRKHPTIPYIQIRGNIQYEELDRLYNELKSEFKMLS</sequence>
<gene>
    <name evidence="2" type="ORF">METZ01_LOCUS375636</name>
</gene>
<feature type="non-terminal residue" evidence="2">
    <location>
        <position position="300"/>
    </location>
</feature>
<dbReference type="InterPro" id="IPR011249">
    <property type="entry name" value="Metalloenz_LuxS/M16"/>
</dbReference>
<evidence type="ECO:0000313" key="2">
    <source>
        <dbReference type="EMBL" id="SVD22782.1"/>
    </source>
</evidence>
<dbReference type="AlphaFoldDB" id="A0A382TLY2"/>
<dbReference type="GO" id="GO:0046872">
    <property type="term" value="F:metal ion binding"/>
    <property type="evidence" value="ECO:0007669"/>
    <property type="project" value="InterPro"/>
</dbReference>
<proteinExistence type="predicted"/>
<reference evidence="2" key="1">
    <citation type="submission" date="2018-05" db="EMBL/GenBank/DDBJ databases">
        <authorList>
            <person name="Lanie J.A."/>
            <person name="Ng W.-L."/>
            <person name="Kazmierczak K.M."/>
            <person name="Andrzejewski T.M."/>
            <person name="Davidsen T.M."/>
            <person name="Wayne K.J."/>
            <person name="Tettelin H."/>
            <person name="Glass J.I."/>
            <person name="Rusch D."/>
            <person name="Podicherti R."/>
            <person name="Tsui H.-C.T."/>
            <person name="Winkler M.E."/>
        </authorList>
    </citation>
    <scope>NUCLEOTIDE SEQUENCE</scope>
</reference>
<dbReference type="EMBL" id="UINC01137443">
    <property type="protein sequence ID" value="SVD22782.1"/>
    <property type="molecule type" value="Genomic_DNA"/>
</dbReference>
<feature type="non-terminal residue" evidence="2">
    <location>
        <position position="1"/>
    </location>
</feature>
<name>A0A382TLY2_9ZZZZ</name>
<protein>
    <recommendedName>
        <fullName evidence="1">Peptidase M16 C-terminal domain-containing protein</fullName>
    </recommendedName>
</protein>
<evidence type="ECO:0000259" key="1">
    <source>
        <dbReference type="Pfam" id="PF05193"/>
    </source>
</evidence>
<organism evidence="2">
    <name type="scientific">marine metagenome</name>
    <dbReference type="NCBI Taxonomy" id="408172"/>
    <lineage>
        <taxon>unclassified sequences</taxon>
        <taxon>metagenomes</taxon>
        <taxon>ecological metagenomes</taxon>
    </lineage>
</organism>
<feature type="domain" description="Peptidase M16 C-terminal" evidence="1">
    <location>
        <begin position="137"/>
        <end position="299"/>
    </location>
</feature>
<dbReference type="Gene3D" id="3.30.830.10">
    <property type="entry name" value="Metalloenzyme, LuxS/M16 peptidase-like"/>
    <property type="match status" value="1"/>
</dbReference>
<dbReference type="Pfam" id="PF05193">
    <property type="entry name" value="Peptidase_M16_C"/>
    <property type="match status" value="1"/>
</dbReference>